<dbReference type="InterPro" id="IPR013324">
    <property type="entry name" value="RNA_pol_sigma_r3/r4-like"/>
</dbReference>
<dbReference type="HAMAP" id="MF_00245">
    <property type="entry name" value="UPF0122"/>
    <property type="match status" value="1"/>
</dbReference>
<dbReference type="OrthoDB" id="6392at2"/>
<feature type="coiled-coil region" evidence="4">
    <location>
        <begin position="48"/>
        <end position="115"/>
    </location>
</feature>
<dbReference type="Gene3D" id="1.10.10.10">
    <property type="entry name" value="Winged helix-like DNA-binding domain superfamily/Winged helix DNA-binding domain"/>
    <property type="match status" value="1"/>
</dbReference>
<comment type="function">
    <text evidence="2 3">Might take part in the signal recognition particle (SRP) pathway. This is inferred from the conservation of its genetic proximity to ftsY/ffh. May be a regulatory protein.</text>
</comment>
<dbReference type="NCBIfam" id="NF045758">
    <property type="entry name" value="YlxM"/>
    <property type="match status" value="1"/>
</dbReference>
<evidence type="ECO:0000256" key="1">
    <source>
        <dbReference type="ARBA" id="ARBA00008720"/>
    </source>
</evidence>
<sequence>MFDKKIKLGTMFEFYGQLLTEKQQEILEDYCILDLSFGEISEELGISRQAVYDTIKRAEKQLDQYEDKLGMAARFEQREKAIRHLVDGMREIDVKISEEAEASELHERISELIREASDILE</sequence>
<protein>
    <recommendedName>
        <fullName evidence="3">UPF0122 protein SAMN03080599_00466</fullName>
    </recommendedName>
</protein>
<dbReference type="EMBL" id="FMWL01000002">
    <property type="protein sequence ID" value="SCZ76906.1"/>
    <property type="molecule type" value="Genomic_DNA"/>
</dbReference>
<dbReference type="InterPro" id="IPR036388">
    <property type="entry name" value="WH-like_DNA-bd_sf"/>
</dbReference>
<evidence type="ECO:0000313" key="6">
    <source>
        <dbReference type="Proteomes" id="UP000199208"/>
    </source>
</evidence>
<proteinExistence type="inferred from homology"/>
<dbReference type="AlphaFoldDB" id="A0A1G5RSD4"/>
<comment type="similarity">
    <text evidence="1 3">Belongs to the UPF0122 family.</text>
</comment>
<evidence type="ECO:0000256" key="4">
    <source>
        <dbReference type="SAM" id="Coils"/>
    </source>
</evidence>
<dbReference type="RefSeq" id="WP_092589277.1">
    <property type="nucleotide sequence ID" value="NZ_FMWL01000002.1"/>
</dbReference>
<dbReference type="STRING" id="1120920.SAMN03080599_00466"/>
<keyword evidence="6" id="KW-1185">Reference proteome</keyword>
<dbReference type="InterPro" id="IPR054831">
    <property type="entry name" value="UPF0122_fam_protein"/>
</dbReference>
<evidence type="ECO:0000256" key="3">
    <source>
        <dbReference type="HAMAP-Rule" id="MF_00245"/>
    </source>
</evidence>
<organism evidence="5 6">
    <name type="scientific">Acidaminobacter hydrogenoformans DSM 2784</name>
    <dbReference type="NCBI Taxonomy" id="1120920"/>
    <lineage>
        <taxon>Bacteria</taxon>
        <taxon>Bacillati</taxon>
        <taxon>Bacillota</taxon>
        <taxon>Clostridia</taxon>
        <taxon>Peptostreptococcales</taxon>
        <taxon>Acidaminobacteraceae</taxon>
        <taxon>Acidaminobacter</taxon>
    </lineage>
</organism>
<dbReference type="Pfam" id="PF04297">
    <property type="entry name" value="UPF0122"/>
    <property type="match status" value="1"/>
</dbReference>
<accession>A0A1G5RSD4</accession>
<evidence type="ECO:0000256" key="2">
    <source>
        <dbReference type="ARBA" id="ARBA00024764"/>
    </source>
</evidence>
<dbReference type="InterPro" id="IPR007394">
    <property type="entry name" value="UPF0122"/>
</dbReference>
<dbReference type="PANTHER" id="PTHR40083:SF1">
    <property type="entry name" value="UPF0122 PROTEIN YLXM"/>
    <property type="match status" value="1"/>
</dbReference>
<dbReference type="SUPFAM" id="SSF88659">
    <property type="entry name" value="Sigma3 and sigma4 domains of RNA polymerase sigma factors"/>
    <property type="match status" value="1"/>
</dbReference>
<evidence type="ECO:0000313" key="5">
    <source>
        <dbReference type="EMBL" id="SCZ76906.1"/>
    </source>
</evidence>
<dbReference type="Proteomes" id="UP000199208">
    <property type="component" value="Unassembled WGS sequence"/>
</dbReference>
<reference evidence="5 6" key="1">
    <citation type="submission" date="2016-10" db="EMBL/GenBank/DDBJ databases">
        <authorList>
            <person name="de Groot N.N."/>
        </authorList>
    </citation>
    <scope>NUCLEOTIDE SEQUENCE [LARGE SCALE GENOMIC DNA]</scope>
    <source>
        <strain evidence="5 6">DSM 2784</strain>
    </source>
</reference>
<name>A0A1G5RSD4_9FIRM</name>
<gene>
    <name evidence="5" type="ORF">SAMN03080599_00466</name>
</gene>
<keyword evidence="4" id="KW-0175">Coiled coil</keyword>
<dbReference type="PANTHER" id="PTHR40083">
    <property type="entry name" value="UPF0122 PROTEIN CBO2450/CLC_2298"/>
    <property type="match status" value="1"/>
</dbReference>